<reference evidence="3 4" key="1">
    <citation type="journal article" date="2014" name="FEMS Microbiol. Ecol.">
        <title>Genomic differentiation among two strains of the PS1 clade isolated from geographically separated marine habitats.</title>
        <authorList>
            <person name="Jimenez-Infante F."/>
            <person name="Ngugi D.K."/>
            <person name="Alam I."/>
            <person name="Rashid M."/>
            <person name="Baalawi W."/>
            <person name="Kamau A.A."/>
            <person name="Bajic V.B."/>
            <person name="Stingl U."/>
        </authorList>
    </citation>
    <scope>NUCLEOTIDE SEQUENCE [LARGE SCALE GENOMIC DNA]</scope>
    <source>
        <strain evidence="3 4">RS24</strain>
    </source>
</reference>
<dbReference type="RefSeq" id="WP_021777591.1">
    <property type="nucleotide sequence ID" value="NZ_AWXE01000004.1"/>
</dbReference>
<dbReference type="PANTHER" id="PTHR35869:SF1">
    <property type="entry name" value="OUTER-MEMBRANE LIPOPROTEIN CARRIER PROTEIN"/>
    <property type="match status" value="1"/>
</dbReference>
<evidence type="ECO:0000256" key="1">
    <source>
        <dbReference type="ARBA" id="ARBA00022729"/>
    </source>
</evidence>
<evidence type="ECO:0000313" key="4">
    <source>
        <dbReference type="Proteomes" id="UP000016762"/>
    </source>
</evidence>
<dbReference type="eggNOG" id="COG2834">
    <property type="taxonomic scope" value="Bacteria"/>
</dbReference>
<dbReference type="OrthoDB" id="9800501at2"/>
<evidence type="ECO:0000256" key="2">
    <source>
        <dbReference type="SAM" id="SignalP"/>
    </source>
</evidence>
<keyword evidence="3" id="KW-0808">Transferase</keyword>
<dbReference type="AlphaFoldDB" id="U2WSS8"/>
<dbReference type="Pfam" id="PF03548">
    <property type="entry name" value="LolA"/>
    <property type="match status" value="1"/>
</dbReference>
<dbReference type="CDD" id="cd16325">
    <property type="entry name" value="LolA"/>
    <property type="match status" value="1"/>
</dbReference>
<evidence type="ECO:0000313" key="3">
    <source>
        <dbReference type="EMBL" id="ERL46613.1"/>
    </source>
</evidence>
<sequence length="212" mass="24143">MKMLRILLSVCFVFLLTQQKATAQNNQKANADALEHISTYLDKLDNMAGTFLQIDQQGNTSTGQFLMKRPGMMRFDYDPPQKLKVVADGKWLAVQEAPGEKADRYPLSQTPLPIFWGKGSLTDKAQYISKLDVFDSAAEILLQDPAGDFPGYTRMTFNYQGTSETTLLRSWHVVDAQGQAITIVLNDLQKRENIDRKDFKLDERHRRPHGKF</sequence>
<dbReference type="STRING" id="1397666.RS24_01621"/>
<dbReference type="Proteomes" id="UP000016762">
    <property type="component" value="Unassembled WGS sequence"/>
</dbReference>
<dbReference type="EC" id="2.7.7.7" evidence="3"/>
<name>U2WSS8_9PROT</name>
<dbReference type="EMBL" id="AWXE01000004">
    <property type="protein sequence ID" value="ERL46613.1"/>
    <property type="molecule type" value="Genomic_DNA"/>
</dbReference>
<dbReference type="SUPFAM" id="SSF89392">
    <property type="entry name" value="Prokaryotic lipoproteins and lipoprotein localization factors"/>
    <property type="match status" value="1"/>
</dbReference>
<accession>U2WSS8</accession>
<organism evidence="3 4">
    <name type="scientific">Candidatus Micropelagius thuwalensis</name>
    <dbReference type="NCBI Taxonomy" id="1397666"/>
    <lineage>
        <taxon>Bacteria</taxon>
        <taxon>Pseudomonadati</taxon>
        <taxon>Pseudomonadota</taxon>
        <taxon>Alphaproteobacteria</taxon>
        <taxon>PS1 clade</taxon>
        <taxon>Candidatus Micropelagius</taxon>
    </lineage>
</organism>
<gene>
    <name evidence="3" type="primary">dnaN</name>
    <name evidence="3" type="ORF">RS24_01621</name>
</gene>
<proteinExistence type="predicted"/>
<keyword evidence="1 2" id="KW-0732">Signal</keyword>
<keyword evidence="3" id="KW-0548">Nucleotidyltransferase</keyword>
<protein>
    <submittedName>
        <fullName evidence="3">DNA polymerase III subunit beta protein</fullName>
        <ecNumber evidence="3">2.7.7.7</ecNumber>
    </submittedName>
</protein>
<dbReference type="PANTHER" id="PTHR35869">
    <property type="entry name" value="OUTER-MEMBRANE LIPOPROTEIN CARRIER PROTEIN"/>
    <property type="match status" value="1"/>
</dbReference>
<dbReference type="InterPro" id="IPR004564">
    <property type="entry name" value="OM_lipoprot_carrier_LolA-like"/>
</dbReference>
<feature type="chain" id="PRO_5004635842" evidence="2">
    <location>
        <begin position="24"/>
        <end position="212"/>
    </location>
</feature>
<dbReference type="GO" id="GO:0003887">
    <property type="term" value="F:DNA-directed DNA polymerase activity"/>
    <property type="evidence" value="ECO:0007669"/>
    <property type="project" value="UniProtKB-EC"/>
</dbReference>
<keyword evidence="4" id="KW-1185">Reference proteome</keyword>
<feature type="signal peptide" evidence="2">
    <location>
        <begin position="1"/>
        <end position="23"/>
    </location>
</feature>
<dbReference type="InterPro" id="IPR029046">
    <property type="entry name" value="LolA/LolB/LppX"/>
</dbReference>
<comment type="caution">
    <text evidence="3">The sequence shown here is derived from an EMBL/GenBank/DDBJ whole genome shotgun (WGS) entry which is preliminary data.</text>
</comment>
<dbReference type="Gene3D" id="2.50.20.10">
    <property type="entry name" value="Lipoprotein localisation LolA/LolB/LppX"/>
    <property type="match status" value="1"/>
</dbReference>